<reference evidence="2 3" key="1">
    <citation type="journal article" date="2021" name="BMC Biol.">
        <title>Horizontally acquired antibacterial genes associated with adaptive radiation of ladybird beetles.</title>
        <authorList>
            <person name="Li H.S."/>
            <person name="Tang X.F."/>
            <person name="Huang Y.H."/>
            <person name="Xu Z.Y."/>
            <person name="Chen M.L."/>
            <person name="Du X.Y."/>
            <person name="Qiu B.Y."/>
            <person name="Chen P.T."/>
            <person name="Zhang W."/>
            <person name="Slipinski A."/>
            <person name="Escalona H.E."/>
            <person name="Waterhouse R.M."/>
            <person name="Zwick A."/>
            <person name="Pang H."/>
        </authorList>
    </citation>
    <scope>NUCLEOTIDE SEQUENCE [LARGE SCALE GENOMIC DNA]</scope>
    <source>
        <strain evidence="2">SYSU2018</strain>
    </source>
</reference>
<dbReference type="SMART" id="SM00228">
    <property type="entry name" value="PDZ"/>
    <property type="match status" value="1"/>
</dbReference>
<dbReference type="InterPro" id="IPR036034">
    <property type="entry name" value="PDZ_sf"/>
</dbReference>
<dbReference type="CDD" id="cd10831">
    <property type="entry name" value="PDZ_CASK-like"/>
    <property type="match status" value="1"/>
</dbReference>
<gene>
    <name evidence="2" type="ORF">HHI36_016825</name>
</gene>
<accession>A0ABD2NLM4</accession>
<name>A0ABD2NLM4_9CUCU</name>
<protein>
    <recommendedName>
        <fullName evidence="1">PDZ domain-containing protein</fullName>
    </recommendedName>
</protein>
<dbReference type="PANTHER" id="PTHR23122">
    <property type="entry name" value="MEMBRANE-ASSOCIATED GUANYLATE KINASE MAGUK"/>
    <property type="match status" value="1"/>
</dbReference>
<evidence type="ECO:0000259" key="1">
    <source>
        <dbReference type="PROSITE" id="PS50106"/>
    </source>
</evidence>
<evidence type="ECO:0000313" key="2">
    <source>
        <dbReference type="EMBL" id="KAL3279317.1"/>
    </source>
</evidence>
<sequence length="189" mass="21092">MFNEAYESTDSLFSLQALLQAHDVVAHEIYGEDAMRVTPPPLLPYLNGGEELDGSNGEIEMENITRVRLVQFQKNTDEPMGITLKMNEDGKCIVARIMHGGMIHRQATLHVGDEIREINGIPVQNQSVGSLQKILREARGSVTFKIVPSYRSAPPPCEVSIALFLLTFFHYIFVVTKSEFQSTESAPIN</sequence>
<dbReference type="Gene3D" id="1.10.287.650">
    <property type="entry name" value="L27 domain"/>
    <property type="match status" value="1"/>
</dbReference>
<proteinExistence type="predicted"/>
<dbReference type="PROSITE" id="PS50106">
    <property type="entry name" value="PDZ"/>
    <property type="match status" value="1"/>
</dbReference>
<keyword evidence="3" id="KW-1185">Reference proteome</keyword>
<dbReference type="FunFam" id="2.30.42.10:FF:000016">
    <property type="entry name" value="peripheral plasma membrane protein CASK isoform X2"/>
    <property type="match status" value="1"/>
</dbReference>
<dbReference type="AlphaFoldDB" id="A0ABD2NLM4"/>
<dbReference type="SUPFAM" id="SSF50156">
    <property type="entry name" value="PDZ domain-like"/>
    <property type="match status" value="1"/>
</dbReference>
<dbReference type="Proteomes" id="UP001516400">
    <property type="component" value="Unassembled WGS sequence"/>
</dbReference>
<dbReference type="Gene3D" id="2.30.42.10">
    <property type="match status" value="1"/>
</dbReference>
<dbReference type="InterPro" id="IPR001478">
    <property type="entry name" value="PDZ"/>
</dbReference>
<feature type="domain" description="PDZ" evidence="1">
    <location>
        <begin position="69"/>
        <end position="150"/>
    </location>
</feature>
<evidence type="ECO:0000313" key="3">
    <source>
        <dbReference type="Proteomes" id="UP001516400"/>
    </source>
</evidence>
<comment type="caution">
    <text evidence="2">The sequence shown here is derived from an EMBL/GenBank/DDBJ whole genome shotgun (WGS) entry which is preliminary data.</text>
</comment>
<dbReference type="InterPro" id="IPR050716">
    <property type="entry name" value="MAGUK"/>
</dbReference>
<organism evidence="2 3">
    <name type="scientific">Cryptolaemus montrouzieri</name>
    <dbReference type="NCBI Taxonomy" id="559131"/>
    <lineage>
        <taxon>Eukaryota</taxon>
        <taxon>Metazoa</taxon>
        <taxon>Ecdysozoa</taxon>
        <taxon>Arthropoda</taxon>
        <taxon>Hexapoda</taxon>
        <taxon>Insecta</taxon>
        <taxon>Pterygota</taxon>
        <taxon>Neoptera</taxon>
        <taxon>Endopterygota</taxon>
        <taxon>Coleoptera</taxon>
        <taxon>Polyphaga</taxon>
        <taxon>Cucujiformia</taxon>
        <taxon>Coccinelloidea</taxon>
        <taxon>Coccinellidae</taxon>
        <taxon>Scymninae</taxon>
        <taxon>Scymnini</taxon>
        <taxon>Cryptolaemus</taxon>
    </lineage>
</organism>
<dbReference type="Pfam" id="PF00595">
    <property type="entry name" value="PDZ"/>
    <property type="match status" value="1"/>
</dbReference>
<dbReference type="EMBL" id="JABFTP020000124">
    <property type="protein sequence ID" value="KAL3279317.1"/>
    <property type="molecule type" value="Genomic_DNA"/>
</dbReference>